<comment type="caution">
    <text evidence="3">The sequence shown here is derived from an EMBL/GenBank/DDBJ whole genome shotgun (WGS) entry which is preliminary data.</text>
</comment>
<dbReference type="OrthoDB" id="2421077at2759"/>
<reference evidence="3" key="1">
    <citation type="submission" date="2021-06" db="EMBL/GenBank/DDBJ databases">
        <authorList>
            <person name="Kallberg Y."/>
            <person name="Tangrot J."/>
            <person name="Rosling A."/>
        </authorList>
    </citation>
    <scope>NUCLEOTIDE SEQUENCE</scope>
    <source>
        <strain evidence="3">CL551</strain>
    </source>
</reference>
<keyword evidence="2" id="KW-0472">Membrane</keyword>
<dbReference type="AlphaFoldDB" id="A0A9N8V8N3"/>
<feature type="region of interest" description="Disordered" evidence="1">
    <location>
        <begin position="331"/>
        <end position="351"/>
    </location>
</feature>
<keyword evidence="4" id="KW-1185">Reference proteome</keyword>
<keyword evidence="2" id="KW-1133">Transmembrane helix</keyword>
<feature type="region of interest" description="Disordered" evidence="1">
    <location>
        <begin position="358"/>
        <end position="377"/>
    </location>
</feature>
<keyword evidence="2" id="KW-0812">Transmembrane</keyword>
<evidence type="ECO:0000313" key="4">
    <source>
        <dbReference type="Proteomes" id="UP000789342"/>
    </source>
</evidence>
<sequence>MNPFDLFKKYRNTEPLSILLLRAFVMIALMAALVGYITALFIDIANEPPSIKTLIYEADSLPIPDLVFAFKLNFKMQCKFYTTQGAVADSCDNYLYQPTLSNGSYIGAFTANSERSFTQKGPNPIGFVGITAFVNDPSFNYKDDNVMTMMAIDSEKDPINVQYAGQVTQDMIDSLPVYTREFMFSNVATMVNGEVVSTTFTRGIRNSIKKRFIDIFGITPEMEQVPFIMISTQGIPNPVINVTQTYVSGLLLKPLNFIIREDTEQRIKTQNKLRSTLPLIPLVNQDSTNISQNINDQSALVSHLQDRINALEMFLKEYVVDTEYLESLVKKGTKSHGEKPVPNNNRYNEPSYNVMQTQQPYYSPVGQTGGGYNVRYE</sequence>
<feature type="compositionally biased region" description="Polar residues" evidence="1">
    <location>
        <begin position="342"/>
        <end position="351"/>
    </location>
</feature>
<organism evidence="3 4">
    <name type="scientific">Acaulospora morrowiae</name>
    <dbReference type="NCBI Taxonomy" id="94023"/>
    <lineage>
        <taxon>Eukaryota</taxon>
        <taxon>Fungi</taxon>
        <taxon>Fungi incertae sedis</taxon>
        <taxon>Mucoromycota</taxon>
        <taxon>Glomeromycotina</taxon>
        <taxon>Glomeromycetes</taxon>
        <taxon>Diversisporales</taxon>
        <taxon>Acaulosporaceae</taxon>
        <taxon>Acaulospora</taxon>
    </lineage>
</organism>
<dbReference type="Proteomes" id="UP000789342">
    <property type="component" value="Unassembled WGS sequence"/>
</dbReference>
<feature type="compositionally biased region" description="Gly residues" evidence="1">
    <location>
        <begin position="367"/>
        <end position="377"/>
    </location>
</feature>
<protein>
    <submittedName>
        <fullName evidence="3">7568_t:CDS:1</fullName>
    </submittedName>
</protein>
<accession>A0A9N8V8N3</accession>
<feature type="transmembrane region" description="Helical" evidence="2">
    <location>
        <begin position="20"/>
        <end position="42"/>
    </location>
</feature>
<name>A0A9N8V8N3_9GLOM</name>
<evidence type="ECO:0000313" key="3">
    <source>
        <dbReference type="EMBL" id="CAG8441228.1"/>
    </source>
</evidence>
<proteinExistence type="predicted"/>
<evidence type="ECO:0000256" key="1">
    <source>
        <dbReference type="SAM" id="MobiDB-lite"/>
    </source>
</evidence>
<evidence type="ECO:0000256" key="2">
    <source>
        <dbReference type="SAM" id="Phobius"/>
    </source>
</evidence>
<gene>
    <name evidence="3" type="ORF">AMORRO_LOCUS299</name>
</gene>
<dbReference type="EMBL" id="CAJVPV010000075">
    <property type="protein sequence ID" value="CAG8441228.1"/>
    <property type="molecule type" value="Genomic_DNA"/>
</dbReference>